<reference evidence="4 5" key="1">
    <citation type="submission" date="2017-11" db="EMBL/GenBank/DDBJ databases">
        <title>Genomic Encyclopedia of Archaeal and Bacterial Type Strains, Phase II (KMG-II): From Individual Species to Whole Genera.</title>
        <authorList>
            <person name="Goeker M."/>
        </authorList>
    </citation>
    <scope>NUCLEOTIDE SEQUENCE [LARGE SCALE GENOMIC DNA]</scope>
    <source>
        <strain evidence="4 5">DSM 16400</strain>
    </source>
</reference>
<dbReference type="PRINTS" id="PR00413">
    <property type="entry name" value="HADHALOGNASE"/>
</dbReference>
<evidence type="ECO:0000256" key="2">
    <source>
        <dbReference type="ARBA" id="ARBA00022801"/>
    </source>
</evidence>
<keyword evidence="2 4" id="KW-0378">Hydrolase</keyword>
<dbReference type="OrthoDB" id="9810501at2"/>
<keyword evidence="5" id="KW-1185">Reference proteome</keyword>
<dbReference type="Proteomes" id="UP000231742">
    <property type="component" value="Unassembled WGS sequence"/>
</dbReference>
<proteinExistence type="predicted"/>
<dbReference type="EMBL" id="PGFH01000002">
    <property type="protein sequence ID" value="PJJ78512.1"/>
    <property type="molecule type" value="Genomic_DNA"/>
</dbReference>
<dbReference type="NCBIfam" id="TIGR01549">
    <property type="entry name" value="HAD-SF-IA-v1"/>
    <property type="match status" value="1"/>
</dbReference>
<evidence type="ECO:0000256" key="3">
    <source>
        <dbReference type="ARBA" id="ARBA00022842"/>
    </source>
</evidence>
<dbReference type="PANTHER" id="PTHR46470">
    <property type="entry name" value="N-ACYLNEURAMINATE-9-PHOSPHATASE"/>
    <property type="match status" value="1"/>
</dbReference>
<dbReference type="InterPro" id="IPR051400">
    <property type="entry name" value="HAD-like_hydrolase"/>
</dbReference>
<name>A0A2M9D2U6_9MICO</name>
<dbReference type="GO" id="GO:0044281">
    <property type="term" value="P:small molecule metabolic process"/>
    <property type="evidence" value="ECO:0007669"/>
    <property type="project" value="UniProtKB-ARBA"/>
</dbReference>
<organism evidence="4 5">
    <name type="scientific">Salinibacterium amurskyense</name>
    <dbReference type="NCBI Taxonomy" id="205941"/>
    <lineage>
        <taxon>Bacteria</taxon>
        <taxon>Bacillati</taxon>
        <taxon>Actinomycetota</taxon>
        <taxon>Actinomycetes</taxon>
        <taxon>Micrococcales</taxon>
        <taxon>Microbacteriaceae</taxon>
        <taxon>Salinibacterium</taxon>
    </lineage>
</organism>
<evidence type="ECO:0000313" key="4">
    <source>
        <dbReference type="EMBL" id="PJJ78512.1"/>
    </source>
</evidence>
<keyword evidence="3" id="KW-0460">Magnesium</keyword>
<dbReference type="Gene3D" id="3.40.50.1000">
    <property type="entry name" value="HAD superfamily/HAD-like"/>
    <property type="match status" value="1"/>
</dbReference>
<dbReference type="SUPFAM" id="SSF56784">
    <property type="entry name" value="HAD-like"/>
    <property type="match status" value="1"/>
</dbReference>
<evidence type="ECO:0000313" key="5">
    <source>
        <dbReference type="Proteomes" id="UP000231742"/>
    </source>
</evidence>
<evidence type="ECO:0000256" key="1">
    <source>
        <dbReference type="ARBA" id="ARBA00001946"/>
    </source>
</evidence>
<comment type="caution">
    <text evidence="4">The sequence shown here is derived from an EMBL/GenBank/DDBJ whole genome shotgun (WGS) entry which is preliminary data.</text>
</comment>
<protein>
    <submittedName>
        <fullName evidence="4">Putative hydrolase of the HAD superfamily</fullName>
    </submittedName>
</protein>
<dbReference type="GO" id="GO:0016787">
    <property type="term" value="F:hydrolase activity"/>
    <property type="evidence" value="ECO:0007669"/>
    <property type="project" value="UniProtKB-KW"/>
</dbReference>
<accession>A0A2M9D2U6</accession>
<dbReference type="SFLD" id="SFLDG01129">
    <property type="entry name" value="C1.5:_HAD__Beta-PGM__Phosphata"/>
    <property type="match status" value="1"/>
</dbReference>
<dbReference type="NCBIfam" id="TIGR01509">
    <property type="entry name" value="HAD-SF-IA-v3"/>
    <property type="match status" value="1"/>
</dbReference>
<dbReference type="PANTHER" id="PTHR46470:SF4">
    <property type="entry name" value="5-AMINO-6-(5-PHOSPHO-D-RIBITYLAMINO)URACIL PHOSPHATASE YIGB"/>
    <property type="match status" value="1"/>
</dbReference>
<dbReference type="InterPro" id="IPR036412">
    <property type="entry name" value="HAD-like_sf"/>
</dbReference>
<dbReference type="RefSeq" id="WP_100389551.1">
    <property type="nucleotide sequence ID" value="NZ_BMZU01000002.1"/>
</dbReference>
<dbReference type="Gene3D" id="1.20.120.1600">
    <property type="match status" value="1"/>
</dbReference>
<sequence>MTITVALFDLDDTLFAHRASVDLGIRNHRRSLGAAFAAGPSADGSAVWPDDASESLRWTELEEHHYHRYLNGELTFEGQRQARARGFVEPYGVMLNDAESSQWFDTYFEAYRAAWHLHDDALACLDALEARSPATRLGIITNGELDFQTRKVETVGLTHRIEHLVASGEFGHTKPDPRIFHHTCELFGVEPANAVYIGDRLATDALGAANAGLTGVWLDRERSATTEQLDEARAAGVAVIHSLDELVALLD</sequence>
<dbReference type="Pfam" id="PF00702">
    <property type="entry name" value="Hydrolase"/>
    <property type="match status" value="1"/>
</dbReference>
<dbReference type="InterPro" id="IPR006439">
    <property type="entry name" value="HAD-SF_hydro_IA"/>
</dbReference>
<dbReference type="SFLD" id="SFLDS00003">
    <property type="entry name" value="Haloacid_Dehalogenase"/>
    <property type="match status" value="1"/>
</dbReference>
<dbReference type="InterPro" id="IPR023214">
    <property type="entry name" value="HAD_sf"/>
</dbReference>
<comment type="cofactor">
    <cofactor evidence="1">
        <name>Mg(2+)</name>
        <dbReference type="ChEBI" id="CHEBI:18420"/>
    </cofactor>
</comment>
<gene>
    <name evidence="4" type="ORF">CLV85_2087</name>
</gene>
<dbReference type="AlphaFoldDB" id="A0A2M9D2U6"/>